<name>A0A2A2IJ04_9BACI</name>
<evidence type="ECO:0000313" key="3">
    <source>
        <dbReference type="Proteomes" id="UP000218887"/>
    </source>
</evidence>
<feature type="domain" description="N-acetyltransferase" evidence="1">
    <location>
        <begin position="1"/>
        <end position="147"/>
    </location>
</feature>
<evidence type="ECO:0000313" key="2">
    <source>
        <dbReference type="EMBL" id="PAV31306.1"/>
    </source>
</evidence>
<evidence type="ECO:0000259" key="1">
    <source>
        <dbReference type="PROSITE" id="PS51186"/>
    </source>
</evidence>
<gene>
    <name evidence="2" type="ORF">CIL05_01245</name>
</gene>
<dbReference type="EMBL" id="NPOA01000001">
    <property type="protein sequence ID" value="PAV31306.1"/>
    <property type="molecule type" value="Genomic_DNA"/>
</dbReference>
<accession>A0A2A2IJ04</accession>
<protein>
    <recommendedName>
        <fullName evidence="1">N-acetyltransferase domain-containing protein</fullName>
    </recommendedName>
</protein>
<comment type="caution">
    <text evidence="2">The sequence shown here is derived from an EMBL/GenBank/DDBJ whole genome shotgun (WGS) entry which is preliminary data.</text>
</comment>
<sequence length="343" mass="40284">MSIRQYKPGDEKKIMELFYKVFQQKRSIELWKWKFIDNPEKANPFILVYEDRGAILGHISLWVNNAFINGSIKKVALRVDTMVDPDARGKGIYKKLNEHMLELAEKENITFLYGFPAPKANELFQKYTNAIHMIDMPRWIYVLHPVALVSAKVNLFKIFKFFDKLFEKNKKKNLIKEDAIKIVNICNKEFDELADRTKSMDKILIVRDSSYLNWRYFQHPENKYKMYGYYDDNKLRGYIVYKITDKPNTTIRIGNIVDLIVDDINDIDIQTKLLHTAIQQMDNVDFVQAWSLPHQYTSSLFKKQGFIHKDSPMPLVGKSISKSSTELTNASNWFICMGDVDSY</sequence>
<dbReference type="AlphaFoldDB" id="A0A2A2IJ04"/>
<dbReference type="InterPro" id="IPR000182">
    <property type="entry name" value="GNAT_dom"/>
</dbReference>
<dbReference type="Proteomes" id="UP000218887">
    <property type="component" value="Unassembled WGS sequence"/>
</dbReference>
<dbReference type="CDD" id="cd04301">
    <property type="entry name" value="NAT_SF"/>
    <property type="match status" value="1"/>
</dbReference>
<dbReference type="PROSITE" id="PS51186">
    <property type="entry name" value="GNAT"/>
    <property type="match status" value="1"/>
</dbReference>
<dbReference type="OrthoDB" id="5570877at2"/>
<dbReference type="InterPro" id="IPR016181">
    <property type="entry name" value="Acyl_CoA_acyltransferase"/>
</dbReference>
<dbReference type="RefSeq" id="WP_095653677.1">
    <property type="nucleotide sequence ID" value="NZ_NPOA01000001.1"/>
</dbReference>
<dbReference type="Gene3D" id="3.40.630.30">
    <property type="match status" value="2"/>
</dbReference>
<dbReference type="GO" id="GO:0016747">
    <property type="term" value="F:acyltransferase activity, transferring groups other than amino-acyl groups"/>
    <property type="evidence" value="ECO:0007669"/>
    <property type="project" value="InterPro"/>
</dbReference>
<keyword evidence="3" id="KW-1185">Reference proteome</keyword>
<dbReference type="Pfam" id="PF13527">
    <property type="entry name" value="Acetyltransf_9"/>
    <property type="match status" value="1"/>
</dbReference>
<dbReference type="SUPFAM" id="SSF55729">
    <property type="entry name" value="Acyl-CoA N-acyltransferases (Nat)"/>
    <property type="match status" value="1"/>
</dbReference>
<organism evidence="2 3">
    <name type="scientific">Virgibacillus profundi</name>
    <dbReference type="NCBI Taxonomy" id="2024555"/>
    <lineage>
        <taxon>Bacteria</taxon>
        <taxon>Bacillati</taxon>
        <taxon>Bacillota</taxon>
        <taxon>Bacilli</taxon>
        <taxon>Bacillales</taxon>
        <taxon>Bacillaceae</taxon>
        <taxon>Virgibacillus</taxon>
    </lineage>
</organism>
<reference evidence="2 3" key="1">
    <citation type="submission" date="2017-08" db="EMBL/GenBank/DDBJ databases">
        <title>Virgibacillus indicus sp. nov. and Virgibacillus profoundi sp. nov, two moderately halophilic bacteria isolated from marine sediment by using the Microfluidic Streak Plate.</title>
        <authorList>
            <person name="Xu B."/>
            <person name="Hu B."/>
            <person name="Wang J."/>
            <person name="Zhu Y."/>
            <person name="Huang L."/>
            <person name="Du W."/>
            <person name="Huang Y."/>
        </authorList>
    </citation>
    <scope>NUCLEOTIDE SEQUENCE [LARGE SCALE GENOMIC DNA]</scope>
    <source>
        <strain evidence="2 3">IO3-P3-H5</strain>
    </source>
</reference>
<proteinExistence type="predicted"/>